<organism evidence="2 3">
    <name type="scientific">Roseospira marina</name>
    <dbReference type="NCBI Taxonomy" id="140057"/>
    <lineage>
        <taxon>Bacteria</taxon>
        <taxon>Pseudomonadati</taxon>
        <taxon>Pseudomonadota</taxon>
        <taxon>Alphaproteobacteria</taxon>
        <taxon>Rhodospirillales</taxon>
        <taxon>Rhodospirillaceae</taxon>
        <taxon>Roseospira</taxon>
    </lineage>
</organism>
<comment type="caution">
    <text evidence="2">The sequence shown here is derived from an EMBL/GenBank/DDBJ whole genome shotgun (WGS) entry which is preliminary data.</text>
</comment>
<evidence type="ECO:0008006" key="4">
    <source>
        <dbReference type="Google" id="ProtNLM"/>
    </source>
</evidence>
<dbReference type="Proteomes" id="UP000324065">
    <property type="component" value="Unassembled WGS sequence"/>
</dbReference>
<feature type="transmembrane region" description="Helical" evidence="1">
    <location>
        <begin position="221"/>
        <end position="244"/>
    </location>
</feature>
<dbReference type="AlphaFoldDB" id="A0A5M6IGK8"/>
<dbReference type="EMBL" id="VWPJ01000001">
    <property type="protein sequence ID" value="KAA5607441.1"/>
    <property type="molecule type" value="Genomic_DNA"/>
</dbReference>
<feature type="transmembrane region" description="Helical" evidence="1">
    <location>
        <begin position="289"/>
        <end position="310"/>
    </location>
</feature>
<keyword evidence="1" id="KW-0812">Transmembrane</keyword>
<evidence type="ECO:0000313" key="3">
    <source>
        <dbReference type="Proteomes" id="UP000324065"/>
    </source>
</evidence>
<reference evidence="2 3" key="1">
    <citation type="submission" date="2019-09" db="EMBL/GenBank/DDBJ databases">
        <title>Genome sequence of Roseospira marina, one of the more divergent members of the non-sulfur purple photosynthetic bacterial family, the Rhodospirillaceae.</title>
        <authorList>
            <person name="Meyer T."/>
            <person name="Kyndt J."/>
        </authorList>
    </citation>
    <scope>NUCLEOTIDE SEQUENCE [LARGE SCALE GENOMIC DNA]</scope>
    <source>
        <strain evidence="2 3">DSM 15113</strain>
    </source>
</reference>
<evidence type="ECO:0000313" key="2">
    <source>
        <dbReference type="EMBL" id="KAA5607441.1"/>
    </source>
</evidence>
<dbReference type="RefSeq" id="WP_150060574.1">
    <property type="nucleotide sequence ID" value="NZ_JACHII010000001.1"/>
</dbReference>
<keyword evidence="1" id="KW-1133">Transmembrane helix</keyword>
<proteinExistence type="predicted"/>
<name>A0A5M6IGK8_9PROT</name>
<evidence type="ECO:0000256" key="1">
    <source>
        <dbReference type="SAM" id="Phobius"/>
    </source>
</evidence>
<feature type="transmembrane region" description="Helical" evidence="1">
    <location>
        <begin position="180"/>
        <end position="201"/>
    </location>
</feature>
<keyword evidence="1" id="KW-0472">Membrane</keyword>
<feature type="transmembrane region" description="Helical" evidence="1">
    <location>
        <begin position="42"/>
        <end position="66"/>
    </location>
</feature>
<feature type="transmembrane region" description="Helical" evidence="1">
    <location>
        <begin position="251"/>
        <end position="269"/>
    </location>
</feature>
<keyword evidence="3" id="KW-1185">Reference proteome</keyword>
<accession>A0A5M6IGK8</accession>
<sequence length="328" mass="33798">MHPTVALAVAAGLANAVLFASPVLMGPSALMAWCVSPMPLILAGLALGRLGGGIAAGVGLVTVLLVGGSGLYAATYAVSDLLPALLIVGLALRPYPGVTAPDPRRAEDWYPPGAILARLALAPLPILAALTLVDAGDAGDLRDLVRATVEGVMSAQAPGSPFATMDPAIRAQWVDAMVRWFPGVIAQVWLLRAVGSALLAHRLARSLVGYVGRTVRAMAPVLMALTLPSWYVALLLGVTGLALVTGGSVGYIAESAAVFLVVPVLLLGLKLVHAGARTTPRPVWLLSPFYIVLVFVSGLGYVALALAGLVEFSLSLRRRAAGRASEEE</sequence>
<protein>
    <recommendedName>
        <fullName evidence="4">DUF2232 domain-containing protein</fullName>
    </recommendedName>
</protein>
<feature type="transmembrane region" description="Helical" evidence="1">
    <location>
        <begin position="115"/>
        <end position="133"/>
    </location>
</feature>
<gene>
    <name evidence="2" type="ORF">F1188_01365</name>
</gene>